<dbReference type="InterPro" id="IPR051971">
    <property type="entry name" value="E3_ubiquitin-PDZ_ligase"/>
</dbReference>
<organism evidence="1">
    <name type="scientific">Brugia timori</name>
    <dbReference type="NCBI Taxonomy" id="42155"/>
    <lineage>
        <taxon>Eukaryota</taxon>
        <taxon>Metazoa</taxon>
        <taxon>Ecdysozoa</taxon>
        <taxon>Nematoda</taxon>
        <taxon>Chromadorea</taxon>
        <taxon>Rhabditida</taxon>
        <taxon>Spirurina</taxon>
        <taxon>Spiruromorpha</taxon>
        <taxon>Filarioidea</taxon>
        <taxon>Onchocercidae</taxon>
        <taxon>Brugia</taxon>
    </lineage>
</organism>
<dbReference type="PANTHER" id="PTHR15545:SF8">
    <property type="entry name" value="SLO-INTERACTING PROTEIN 1"/>
    <property type="match status" value="1"/>
</dbReference>
<dbReference type="AlphaFoldDB" id="A0A0R3R936"/>
<name>A0A0R3R936_9BILA</name>
<evidence type="ECO:0000313" key="1">
    <source>
        <dbReference type="WBParaSite" id="BTMF_0001654201-mRNA-1"/>
    </source>
</evidence>
<dbReference type="PANTHER" id="PTHR15545">
    <property type="entry name" value="PDZ DOMAIN CONTAINING RING FINGER PROTEIN 3, 4"/>
    <property type="match status" value="1"/>
</dbReference>
<reference evidence="1" key="1">
    <citation type="submission" date="2017-02" db="UniProtKB">
        <authorList>
            <consortium name="WormBaseParasite"/>
        </authorList>
    </citation>
    <scope>IDENTIFICATION</scope>
</reference>
<protein>
    <submittedName>
        <fullName evidence="1">Ribosome biogenesis protein NOP53</fullName>
    </submittedName>
</protein>
<accession>A0A0R3R936</accession>
<dbReference type="STRING" id="42155.A0A0R3R936"/>
<dbReference type="WBParaSite" id="BTMF_0001654201-mRNA-1">
    <property type="protein sequence ID" value="BTMF_0001654201-mRNA-1"/>
    <property type="gene ID" value="BTMF_0001654201"/>
</dbReference>
<sequence length="146" mass="17530">LLKLTQRMNIYCFHFIYDGTRYVTRKPIRNKLLKEREEQLNKERTGVSTDDDAMSELKTGRFWTREERKKQWERAKQRKLRYHQLMAQRNQQPSDQLIVQLSRKKMMRRKGNPLLDKFTTIQEFMAHANSDISSRPIDGILSVTTV</sequence>
<proteinExistence type="predicted"/>